<proteinExistence type="inferred from homology"/>
<dbReference type="Proteomes" id="UP000748108">
    <property type="component" value="Unassembled WGS sequence"/>
</dbReference>
<dbReference type="PANTHER" id="PTHR39181">
    <property type="entry name" value="TYROSINE-PROTEIN PHOSPHATASE YWQE"/>
    <property type="match status" value="1"/>
</dbReference>
<evidence type="ECO:0000256" key="2">
    <source>
        <dbReference type="ARBA" id="ARBA00022801"/>
    </source>
</evidence>
<comment type="caution">
    <text evidence="6">The sequence shown here is derived from an EMBL/GenBank/DDBJ whole genome shotgun (WGS) entry which is preliminary data.</text>
</comment>
<dbReference type="EC" id="3.1.3.48" evidence="5"/>
<dbReference type="Gene3D" id="3.20.20.140">
    <property type="entry name" value="Metal-dependent hydrolases"/>
    <property type="match status" value="1"/>
</dbReference>
<protein>
    <recommendedName>
        <fullName evidence="5">Tyrosine-protein phosphatase</fullName>
        <ecNumber evidence="5">3.1.3.48</ecNumber>
    </recommendedName>
</protein>
<dbReference type="PANTHER" id="PTHR39181:SF1">
    <property type="entry name" value="TYROSINE-PROTEIN PHOSPHATASE YWQE"/>
    <property type="match status" value="1"/>
</dbReference>
<dbReference type="AlphaFoldDB" id="A0A947GGL2"/>
<keyword evidence="2 5" id="KW-0378">Hydrolase</keyword>
<comment type="catalytic activity">
    <reaction evidence="4 5">
        <text>O-phospho-L-tyrosyl-[protein] + H2O = L-tyrosyl-[protein] + phosphate</text>
        <dbReference type="Rhea" id="RHEA:10684"/>
        <dbReference type="Rhea" id="RHEA-COMP:10136"/>
        <dbReference type="Rhea" id="RHEA-COMP:20101"/>
        <dbReference type="ChEBI" id="CHEBI:15377"/>
        <dbReference type="ChEBI" id="CHEBI:43474"/>
        <dbReference type="ChEBI" id="CHEBI:46858"/>
        <dbReference type="ChEBI" id="CHEBI:61978"/>
        <dbReference type="EC" id="3.1.3.48"/>
    </reaction>
</comment>
<evidence type="ECO:0000256" key="5">
    <source>
        <dbReference type="PIRNR" id="PIRNR016557"/>
    </source>
</evidence>
<dbReference type="PIRSF" id="PIRSF016557">
    <property type="entry name" value="Caps_synth_CpsB"/>
    <property type="match status" value="1"/>
</dbReference>
<accession>A0A947GGL2</accession>
<dbReference type="Pfam" id="PF19567">
    <property type="entry name" value="CpsB_CapC"/>
    <property type="match status" value="1"/>
</dbReference>
<dbReference type="InterPro" id="IPR016667">
    <property type="entry name" value="Caps_polysacc_synth_CpsB/CapC"/>
</dbReference>
<evidence type="ECO:0000256" key="3">
    <source>
        <dbReference type="ARBA" id="ARBA00022912"/>
    </source>
</evidence>
<comment type="similarity">
    <text evidence="1 5">Belongs to the metallo-dependent hydrolases superfamily. CpsB/CapC family.</text>
</comment>
<dbReference type="SUPFAM" id="SSF89550">
    <property type="entry name" value="PHP domain-like"/>
    <property type="match status" value="1"/>
</dbReference>
<organism evidence="6 7">
    <name type="scientific">Hydrogenibacillus schlegelii</name>
    <name type="common">Bacillus schlegelii</name>
    <dbReference type="NCBI Taxonomy" id="1484"/>
    <lineage>
        <taxon>Bacteria</taxon>
        <taxon>Bacillati</taxon>
        <taxon>Bacillota</taxon>
        <taxon>Bacilli</taxon>
        <taxon>Bacillales</taxon>
        <taxon>Bacillales Family X. Incertae Sedis</taxon>
        <taxon>Hydrogenibacillus</taxon>
    </lineage>
</organism>
<dbReference type="GO" id="GO:0004725">
    <property type="term" value="F:protein tyrosine phosphatase activity"/>
    <property type="evidence" value="ECO:0007669"/>
    <property type="project" value="UniProtKB-UniRule"/>
</dbReference>
<keyword evidence="3 5" id="KW-0904">Protein phosphatase</keyword>
<gene>
    <name evidence="6" type="ORF">KM312_00210</name>
</gene>
<evidence type="ECO:0000313" key="7">
    <source>
        <dbReference type="Proteomes" id="UP000748108"/>
    </source>
</evidence>
<dbReference type="EMBL" id="JAHHQF010000005">
    <property type="protein sequence ID" value="MBT9281093.1"/>
    <property type="molecule type" value="Genomic_DNA"/>
</dbReference>
<name>A0A947GGL2_HYDSH</name>
<dbReference type="GO" id="GO:0030145">
    <property type="term" value="F:manganese ion binding"/>
    <property type="evidence" value="ECO:0007669"/>
    <property type="project" value="UniProtKB-UniRule"/>
</dbReference>
<evidence type="ECO:0000256" key="1">
    <source>
        <dbReference type="ARBA" id="ARBA00005750"/>
    </source>
</evidence>
<evidence type="ECO:0000256" key="4">
    <source>
        <dbReference type="ARBA" id="ARBA00051722"/>
    </source>
</evidence>
<evidence type="ECO:0000313" key="6">
    <source>
        <dbReference type="EMBL" id="MBT9281093.1"/>
    </source>
</evidence>
<sequence>MIDLHVHILPGLDDGPKDEDAFLAMARAAVDDGITDVIATPHHMNGIYETPPDDVRVAVDWANDRLDREGIPLRLHPGHELAVHDRLMETLRSGNFLALGGAGRYVLLELRDPIPETFDRLLYEVRLMGFLPVIAHAERYPTFQREPNRLYRFVKNGALVQLTAGSILGIFGKEAQKWSLRFFEHRLVHFVASDAHKDTGARGFLMTKAYQFLAERYGPAEAETIRDNARRLLEGRPVFVEEPERIRVGWKFFR</sequence>
<reference evidence="6" key="1">
    <citation type="journal article" date="2021" name="Microbiology">
        <title>Metagenomic Analysis of the Microbial Community in the Underground Coal Fire Area (Kemerovo Region, Russia) Revealed Predominance of Thermophilic Members of the Phyla Deinococcus-thermus, Aquificae, and Firmicutes.</title>
        <authorList>
            <person name="Kadnikov V."/>
            <person name="Mardanov A.V."/>
            <person name="Beletsky A.V."/>
            <person name="Karnachuk O.V."/>
            <person name="Ravin N.V."/>
        </authorList>
    </citation>
    <scope>NUCLEOTIDE SEQUENCE</scope>
    <source>
        <strain evidence="6">RBS10-49</strain>
    </source>
</reference>
<dbReference type="InterPro" id="IPR016195">
    <property type="entry name" value="Pol/histidinol_Pase-like"/>
</dbReference>